<gene>
    <name evidence="3" type="ORF">Pla133_23860</name>
</gene>
<reference evidence="3 4" key="1">
    <citation type="submission" date="2019-02" db="EMBL/GenBank/DDBJ databases">
        <title>Deep-cultivation of Planctomycetes and their phenomic and genomic characterization uncovers novel biology.</title>
        <authorList>
            <person name="Wiegand S."/>
            <person name="Jogler M."/>
            <person name="Boedeker C."/>
            <person name="Pinto D."/>
            <person name="Vollmers J."/>
            <person name="Rivas-Marin E."/>
            <person name="Kohn T."/>
            <person name="Peeters S.H."/>
            <person name="Heuer A."/>
            <person name="Rast P."/>
            <person name="Oberbeckmann S."/>
            <person name="Bunk B."/>
            <person name="Jeske O."/>
            <person name="Meyerdierks A."/>
            <person name="Storesund J.E."/>
            <person name="Kallscheuer N."/>
            <person name="Luecker S."/>
            <person name="Lage O.M."/>
            <person name="Pohl T."/>
            <person name="Merkel B.J."/>
            <person name="Hornburger P."/>
            <person name="Mueller R.-W."/>
            <person name="Bruemmer F."/>
            <person name="Labrenz M."/>
            <person name="Spormann A.M."/>
            <person name="Op den Camp H."/>
            <person name="Overmann J."/>
            <person name="Amann R."/>
            <person name="Jetten M.S.M."/>
            <person name="Mascher T."/>
            <person name="Medema M.H."/>
            <person name="Devos D.P."/>
            <person name="Kaster A.-K."/>
            <person name="Ovreas L."/>
            <person name="Rohde M."/>
            <person name="Galperin M.Y."/>
            <person name="Jogler C."/>
        </authorList>
    </citation>
    <scope>NUCLEOTIDE SEQUENCE [LARGE SCALE GENOMIC DNA]</scope>
    <source>
        <strain evidence="3 4">Pla133</strain>
    </source>
</reference>
<dbReference type="EMBL" id="CP036287">
    <property type="protein sequence ID" value="QDU67306.1"/>
    <property type="molecule type" value="Genomic_DNA"/>
</dbReference>
<organism evidence="3 4">
    <name type="scientific">Engelhardtia mirabilis</name>
    <dbReference type="NCBI Taxonomy" id="2528011"/>
    <lineage>
        <taxon>Bacteria</taxon>
        <taxon>Pseudomonadati</taxon>
        <taxon>Planctomycetota</taxon>
        <taxon>Planctomycetia</taxon>
        <taxon>Planctomycetia incertae sedis</taxon>
        <taxon>Engelhardtia</taxon>
    </lineage>
</organism>
<dbReference type="KEGG" id="pbap:Pla133_23860"/>
<evidence type="ECO:0000313" key="4">
    <source>
        <dbReference type="Proteomes" id="UP000316921"/>
    </source>
</evidence>
<keyword evidence="1" id="KW-0472">Membrane</keyword>
<sequence>MQLEIKAPQAARKQEGSALVGVVVVMAGLASVSLAVAQLGLSARSEQRGHLARVNAQYAAEAALAASMADLNGGGDGNVFTSNSPLSLGGATAFVQVTAVSSGQRNVVASGAQGLADMGLEVVLTQQAQSVFQFAAFGDESMTLDSNAFVDSYDASAGAYLALNGTGGDAYANTEGNIGSNGDVDLDQNSTVFGDAQCGPTATTTVLGNAEVNGSTLPASATVTMPSIDVPIVPDDGTIATGTNTSTTITSGDHGYSAFSVGKNAILTIIGPATLVVDSFEVNSGSSVLIDDTGGPVEIYVRGDFIVNSNTLIASLDFEPADLSFLLESDNIIAPDVVEVDLDEVDFDSNAKIYGTILAPNAAISINSNFELFGAIAAKQLHLDSNCKIHYDESLADMSNSSENTWTTVGYRVRGAL</sequence>
<evidence type="ECO:0000259" key="2">
    <source>
        <dbReference type="Pfam" id="PF23981"/>
    </source>
</evidence>
<dbReference type="AlphaFoldDB" id="A0A518BK06"/>
<proteinExistence type="predicted"/>
<evidence type="ECO:0000256" key="1">
    <source>
        <dbReference type="SAM" id="Phobius"/>
    </source>
</evidence>
<dbReference type="InterPro" id="IPR055729">
    <property type="entry name" value="DUF7305"/>
</dbReference>
<accession>A0A518BK06</accession>
<name>A0A518BK06_9BACT</name>
<keyword evidence="1" id="KW-0812">Transmembrane</keyword>
<protein>
    <recommendedName>
        <fullName evidence="2">DUF7305 domain-containing protein</fullName>
    </recommendedName>
</protein>
<dbReference type="Proteomes" id="UP000316921">
    <property type="component" value="Chromosome"/>
</dbReference>
<keyword evidence="1" id="KW-1133">Transmembrane helix</keyword>
<feature type="transmembrane region" description="Helical" evidence="1">
    <location>
        <begin position="20"/>
        <end position="41"/>
    </location>
</feature>
<keyword evidence="4" id="KW-1185">Reference proteome</keyword>
<feature type="domain" description="DUF7305" evidence="2">
    <location>
        <begin position="243"/>
        <end position="398"/>
    </location>
</feature>
<dbReference type="RefSeq" id="WP_145065345.1">
    <property type="nucleotide sequence ID" value="NZ_CP036287.1"/>
</dbReference>
<evidence type="ECO:0000313" key="3">
    <source>
        <dbReference type="EMBL" id="QDU67306.1"/>
    </source>
</evidence>
<dbReference type="Pfam" id="PF23981">
    <property type="entry name" value="DUF7305"/>
    <property type="match status" value="1"/>
</dbReference>